<proteinExistence type="predicted"/>
<dbReference type="Gene3D" id="2.102.10.10">
    <property type="entry name" value="Rieske [2Fe-2S] iron-sulphur domain"/>
    <property type="match status" value="1"/>
</dbReference>
<accession>B9Z0E2</accession>
<dbReference type="CDD" id="cd03528">
    <property type="entry name" value="Rieske_RO_ferredoxin"/>
    <property type="match status" value="1"/>
</dbReference>
<dbReference type="eggNOG" id="COG2146">
    <property type="taxonomic scope" value="Bacteria"/>
</dbReference>
<dbReference type="Proteomes" id="UP000003165">
    <property type="component" value="Unassembled WGS sequence"/>
</dbReference>
<dbReference type="SUPFAM" id="SSF50022">
    <property type="entry name" value="ISP domain"/>
    <property type="match status" value="1"/>
</dbReference>
<dbReference type="PROSITE" id="PS51296">
    <property type="entry name" value="RIESKE"/>
    <property type="match status" value="1"/>
</dbReference>
<organism evidence="6 7">
    <name type="scientific">Pseudogulbenkiania ferrooxidans 2002</name>
    <dbReference type="NCBI Taxonomy" id="279714"/>
    <lineage>
        <taxon>Bacteria</taxon>
        <taxon>Pseudomonadati</taxon>
        <taxon>Pseudomonadota</taxon>
        <taxon>Betaproteobacteria</taxon>
        <taxon>Neisseriales</taxon>
        <taxon>Chromobacteriaceae</taxon>
        <taxon>Pseudogulbenkiania</taxon>
    </lineage>
</organism>
<comment type="caution">
    <text evidence="6">The sequence shown here is derived from an EMBL/GenBank/DDBJ whole genome shotgun (WGS) entry which is preliminary data.</text>
</comment>
<feature type="domain" description="Rieske" evidence="5">
    <location>
        <begin position="5"/>
        <end position="100"/>
    </location>
</feature>
<evidence type="ECO:0000313" key="7">
    <source>
        <dbReference type="Proteomes" id="UP000003165"/>
    </source>
</evidence>
<gene>
    <name evidence="6" type="ORF">FuraDRAFT_0564</name>
</gene>
<dbReference type="GO" id="GO:0046872">
    <property type="term" value="F:metal ion binding"/>
    <property type="evidence" value="ECO:0007669"/>
    <property type="project" value="UniProtKB-KW"/>
</dbReference>
<keyword evidence="3" id="KW-0408">Iron</keyword>
<dbReference type="Pfam" id="PF00355">
    <property type="entry name" value="Rieske"/>
    <property type="match status" value="1"/>
</dbReference>
<dbReference type="EMBL" id="ACIS01000002">
    <property type="protein sequence ID" value="EEG09548.1"/>
    <property type="molecule type" value="Genomic_DNA"/>
</dbReference>
<dbReference type="InterPro" id="IPR036922">
    <property type="entry name" value="Rieske_2Fe-2S_sf"/>
</dbReference>
<evidence type="ECO:0000256" key="2">
    <source>
        <dbReference type="ARBA" id="ARBA00022723"/>
    </source>
</evidence>
<keyword evidence="2" id="KW-0479">Metal-binding</keyword>
<keyword evidence="7" id="KW-1185">Reference proteome</keyword>
<protein>
    <submittedName>
        <fullName evidence="6">Rieske (2Fe-2S) domain protein</fullName>
    </submittedName>
</protein>
<name>B9Z0E2_9NEIS</name>
<dbReference type="InterPro" id="IPR017941">
    <property type="entry name" value="Rieske_2Fe-2S"/>
</dbReference>
<keyword evidence="1" id="KW-0001">2Fe-2S</keyword>
<sequence>MSDWLDVAPADGFPPGTFRTVDADGVPIAVFNVEGRYYAIEDLCSHEAETLSGGEVLGDCIVCPRHGAPFSLRTGAALGPPAYEPVATFPVRVEQGMVQVRDDRFD</sequence>
<evidence type="ECO:0000256" key="4">
    <source>
        <dbReference type="ARBA" id="ARBA00023014"/>
    </source>
</evidence>
<dbReference type="AlphaFoldDB" id="B9Z0E2"/>
<evidence type="ECO:0000256" key="1">
    <source>
        <dbReference type="ARBA" id="ARBA00022714"/>
    </source>
</evidence>
<dbReference type="PANTHER" id="PTHR21496:SF23">
    <property type="entry name" value="3-PHENYLPROPIONATE_CINNAMIC ACID DIOXYGENASE FERREDOXIN SUBUNIT"/>
    <property type="match status" value="1"/>
</dbReference>
<dbReference type="PANTHER" id="PTHR21496">
    <property type="entry name" value="FERREDOXIN-RELATED"/>
    <property type="match status" value="1"/>
</dbReference>
<keyword evidence="4" id="KW-0411">Iron-sulfur</keyword>
<evidence type="ECO:0000256" key="3">
    <source>
        <dbReference type="ARBA" id="ARBA00023004"/>
    </source>
</evidence>
<reference evidence="6 7" key="1">
    <citation type="submission" date="2009-02" db="EMBL/GenBank/DDBJ databases">
        <title>Sequencing of the draft genome and assembly of Lutiella nitroferrum 2002.</title>
        <authorList>
            <consortium name="US DOE Joint Genome Institute (JGI-PGF)"/>
            <person name="Lucas S."/>
            <person name="Copeland A."/>
            <person name="Lapidus A."/>
            <person name="Glavina del Rio T."/>
            <person name="Tice H."/>
            <person name="Bruce D."/>
            <person name="Goodwin L."/>
            <person name="Pitluck S."/>
            <person name="Larimer F."/>
            <person name="Land M.L."/>
            <person name="Hauser L."/>
            <person name="Coates J.D."/>
        </authorList>
    </citation>
    <scope>NUCLEOTIDE SEQUENCE [LARGE SCALE GENOMIC DNA]</scope>
    <source>
        <strain evidence="6 7">2002</strain>
    </source>
</reference>
<evidence type="ECO:0000313" key="6">
    <source>
        <dbReference type="EMBL" id="EEG09548.1"/>
    </source>
</evidence>
<evidence type="ECO:0000259" key="5">
    <source>
        <dbReference type="PROSITE" id="PS51296"/>
    </source>
</evidence>
<dbReference type="GO" id="GO:0051537">
    <property type="term" value="F:2 iron, 2 sulfur cluster binding"/>
    <property type="evidence" value="ECO:0007669"/>
    <property type="project" value="UniProtKB-KW"/>
</dbReference>
<dbReference type="RefSeq" id="WP_008952584.1">
    <property type="nucleotide sequence ID" value="NZ_ACIS01000002.1"/>
</dbReference>